<dbReference type="AlphaFoldDB" id="A0A1R3GNP2"/>
<evidence type="ECO:0000256" key="1">
    <source>
        <dbReference type="ARBA" id="ARBA00022946"/>
    </source>
</evidence>
<feature type="domain" description="SHSP" evidence="5">
    <location>
        <begin position="49"/>
        <end position="154"/>
    </location>
</feature>
<dbReference type="PROSITE" id="PS01031">
    <property type="entry name" value="SHSP"/>
    <property type="match status" value="1"/>
</dbReference>
<evidence type="ECO:0000256" key="3">
    <source>
        <dbReference type="PROSITE-ProRule" id="PRU00285"/>
    </source>
</evidence>
<comment type="caution">
    <text evidence="6">The sequence shown here is derived from an EMBL/GenBank/DDBJ whole genome shotgun (WGS) entry which is preliminary data.</text>
</comment>
<dbReference type="InterPro" id="IPR002068">
    <property type="entry name" value="A-crystallin/Hsp20_dom"/>
</dbReference>
<name>A0A1R3GNP2_COCAP</name>
<keyword evidence="2" id="KW-0346">Stress response</keyword>
<gene>
    <name evidence="6" type="ORF">CCACVL1_24685</name>
</gene>
<reference evidence="6 7" key="1">
    <citation type="submission" date="2013-09" db="EMBL/GenBank/DDBJ databases">
        <title>Corchorus capsularis genome sequencing.</title>
        <authorList>
            <person name="Alam M."/>
            <person name="Haque M.S."/>
            <person name="Islam M.S."/>
            <person name="Emdad E.M."/>
            <person name="Islam M.M."/>
            <person name="Ahmed B."/>
            <person name="Halim A."/>
            <person name="Hossen Q.M.M."/>
            <person name="Hossain M.Z."/>
            <person name="Ahmed R."/>
            <person name="Khan M.M."/>
            <person name="Islam R."/>
            <person name="Rashid M.M."/>
            <person name="Khan S.A."/>
            <person name="Rahman M.S."/>
            <person name="Alam M."/>
        </authorList>
    </citation>
    <scope>NUCLEOTIDE SEQUENCE [LARGE SCALE GENOMIC DNA]</scope>
    <source>
        <strain evidence="7">cv. CVL-1</strain>
        <tissue evidence="6">Whole seedling</tissue>
    </source>
</reference>
<organism evidence="6 7">
    <name type="scientific">Corchorus capsularis</name>
    <name type="common">Jute</name>
    <dbReference type="NCBI Taxonomy" id="210143"/>
    <lineage>
        <taxon>Eukaryota</taxon>
        <taxon>Viridiplantae</taxon>
        <taxon>Streptophyta</taxon>
        <taxon>Embryophyta</taxon>
        <taxon>Tracheophyta</taxon>
        <taxon>Spermatophyta</taxon>
        <taxon>Magnoliopsida</taxon>
        <taxon>eudicotyledons</taxon>
        <taxon>Gunneridae</taxon>
        <taxon>Pentapetalae</taxon>
        <taxon>rosids</taxon>
        <taxon>malvids</taxon>
        <taxon>Malvales</taxon>
        <taxon>Malvaceae</taxon>
        <taxon>Grewioideae</taxon>
        <taxon>Apeibeae</taxon>
        <taxon>Corchorus</taxon>
    </lineage>
</organism>
<evidence type="ECO:0000259" key="5">
    <source>
        <dbReference type="PROSITE" id="PS01031"/>
    </source>
</evidence>
<keyword evidence="1" id="KW-0809">Transit peptide</keyword>
<sequence>MALSRVFSRPKMLSQYLIRPIRSVHHVKVHADESHIAPPTHGHKCYPFLVKGCPKETRFAKTDERGQYLRIDMPGVKQEGLKLTLKGSTLFFEGDAPVDPEFGDFETTGRKYGGSFEFFPAENVDLDNIQCKISAGVLRLFVPHKNFEHEISGY</sequence>
<proteinExistence type="inferred from homology"/>
<dbReference type="PANTHER" id="PTHR46991">
    <property type="entry name" value="23.5 KDA HEAT SHOCK PROTEIN, MITOCHONDRIAL"/>
    <property type="match status" value="1"/>
</dbReference>
<dbReference type="Pfam" id="PF00011">
    <property type="entry name" value="HSP20"/>
    <property type="match status" value="1"/>
</dbReference>
<dbReference type="InterPro" id="IPR044656">
    <property type="entry name" value="HSP14.7/HSP23.5/HSP23.6-like"/>
</dbReference>
<evidence type="ECO:0000313" key="7">
    <source>
        <dbReference type="Proteomes" id="UP000188268"/>
    </source>
</evidence>
<keyword evidence="7" id="KW-1185">Reference proteome</keyword>
<dbReference type="EMBL" id="AWWV01013888">
    <property type="protein sequence ID" value="OMO59657.1"/>
    <property type="molecule type" value="Genomic_DNA"/>
</dbReference>
<accession>A0A1R3GNP2</accession>
<dbReference type="SUPFAM" id="SSF49764">
    <property type="entry name" value="HSP20-like chaperones"/>
    <property type="match status" value="1"/>
</dbReference>
<dbReference type="InterPro" id="IPR008978">
    <property type="entry name" value="HSP20-like_chaperone"/>
</dbReference>
<dbReference type="PANTHER" id="PTHR46991:SF11">
    <property type="entry name" value="SMALL HEAT SHOCK PROTEIN HSPF"/>
    <property type="match status" value="1"/>
</dbReference>
<dbReference type="Gene3D" id="2.60.40.790">
    <property type="match status" value="1"/>
</dbReference>
<evidence type="ECO:0000256" key="2">
    <source>
        <dbReference type="ARBA" id="ARBA00023016"/>
    </source>
</evidence>
<protein>
    <recommendedName>
        <fullName evidence="5">SHSP domain-containing protein</fullName>
    </recommendedName>
</protein>
<evidence type="ECO:0000313" key="6">
    <source>
        <dbReference type="EMBL" id="OMO59657.1"/>
    </source>
</evidence>
<dbReference type="CDD" id="cd06464">
    <property type="entry name" value="ACD_sHsps-like"/>
    <property type="match status" value="1"/>
</dbReference>
<dbReference type="OrthoDB" id="1653398at2759"/>
<comment type="similarity">
    <text evidence="3 4">Belongs to the small heat shock protein (HSP20) family.</text>
</comment>
<evidence type="ECO:0000256" key="4">
    <source>
        <dbReference type="RuleBase" id="RU003616"/>
    </source>
</evidence>
<dbReference type="Proteomes" id="UP000188268">
    <property type="component" value="Unassembled WGS sequence"/>
</dbReference>
<dbReference type="Gramene" id="OMO59657">
    <property type="protein sequence ID" value="OMO59657"/>
    <property type="gene ID" value="CCACVL1_24685"/>
</dbReference>